<protein>
    <recommendedName>
        <fullName evidence="3">Universal stress protein family protein</fullName>
    </recommendedName>
</protein>
<gene>
    <name evidence="1" type="ORF">EDC63_101479</name>
</gene>
<dbReference type="AlphaFoldDB" id="A0A4R3YEI7"/>
<proteinExistence type="predicted"/>
<dbReference type="EMBL" id="SMCO01000001">
    <property type="protein sequence ID" value="TCV90506.1"/>
    <property type="molecule type" value="Genomic_DNA"/>
</dbReference>
<dbReference type="Proteomes" id="UP000295367">
    <property type="component" value="Unassembled WGS sequence"/>
</dbReference>
<dbReference type="RefSeq" id="WP_124947562.1">
    <property type="nucleotide sequence ID" value="NZ_BHVT01000073.1"/>
</dbReference>
<comment type="caution">
    <text evidence="1">The sequence shown here is derived from an EMBL/GenBank/DDBJ whole genome shotgun (WGS) entry which is preliminary data.</text>
</comment>
<accession>A0A4R3YEI7</accession>
<evidence type="ECO:0000313" key="1">
    <source>
        <dbReference type="EMBL" id="TCV90506.1"/>
    </source>
</evidence>
<evidence type="ECO:0008006" key="3">
    <source>
        <dbReference type="Google" id="ProtNLM"/>
    </source>
</evidence>
<keyword evidence="2" id="KW-1185">Reference proteome</keyword>
<organism evidence="1 2">
    <name type="scientific">Sulfurirhabdus autotrophica</name>
    <dbReference type="NCBI Taxonomy" id="1706046"/>
    <lineage>
        <taxon>Bacteria</taxon>
        <taxon>Pseudomonadati</taxon>
        <taxon>Pseudomonadota</taxon>
        <taxon>Betaproteobacteria</taxon>
        <taxon>Nitrosomonadales</taxon>
        <taxon>Sulfuricellaceae</taxon>
        <taxon>Sulfurirhabdus</taxon>
    </lineage>
</organism>
<reference evidence="1 2" key="1">
    <citation type="submission" date="2019-03" db="EMBL/GenBank/DDBJ databases">
        <title>Genomic Encyclopedia of Type Strains, Phase IV (KMG-IV): sequencing the most valuable type-strain genomes for metagenomic binning, comparative biology and taxonomic classification.</title>
        <authorList>
            <person name="Goeker M."/>
        </authorList>
    </citation>
    <scope>NUCLEOTIDE SEQUENCE [LARGE SCALE GENOMIC DNA]</scope>
    <source>
        <strain evidence="1 2">DSM 100309</strain>
    </source>
</reference>
<name>A0A4R3YEI7_9PROT</name>
<evidence type="ECO:0000313" key="2">
    <source>
        <dbReference type="Proteomes" id="UP000295367"/>
    </source>
</evidence>
<sequence>MGQLANPAAGSCPERKILLAVGNATCNRESFLAALSLCKRMSASLDILCVTNCRVKDTALENFLLVLESEKVFYRLVKKVGSFDAEVADYVNHFKSILFVVMPPPAGWPGKKTRDYWGKVGCPLVITGGDSFKK</sequence>